<evidence type="ECO:0000313" key="3">
    <source>
        <dbReference type="Proteomes" id="UP000718564"/>
    </source>
</evidence>
<feature type="transmembrane region" description="Helical" evidence="1">
    <location>
        <begin position="102"/>
        <end position="128"/>
    </location>
</feature>
<keyword evidence="1" id="KW-1133">Transmembrane helix</keyword>
<reference evidence="2 3" key="1">
    <citation type="submission" date="2018-06" db="EMBL/GenBank/DDBJ databases">
        <title>Comparative genomics of Brasilonema spp. strains.</title>
        <authorList>
            <person name="Alvarenga D.O."/>
            <person name="Fiore M.F."/>
            <person name="Varani A.M."/>
        </authorList>
    </citation>
    <scope>NUCLEOTIDE SEQUENCE [LARGE SCALE GENOMIC DNA]</scope>
    <source>
        <strain evidence="2 3">SPC951</strain>
    </source>
</reference>
<dbReference type="EMBL" id="QMEB01000098">
    <property type="protein sequence ID" value="NMG20486.1"/>
    <property type="molecule type" value="Genomic_DNA"/>
</dbReference>
<feature type="transmembrane region" description="Helical" evidence="1">
    <location>
        <begin position="370"/>
        <end position="386"/>
    </location>
</feature>
<feature type="transmembrane region" description="Helical" evidence="1">
    <location>
        <begin position="134"/>
        <end position="154"/>
    </location>
</feature>
<name>A0ABX1P993_9CYAN</name>
<feature type="transmembrane region" description="Helical" evidence="1">
    <location>
        <begin position="13"/>
        <end position="34"/>
    </location>
</feature>
<evidence type="ECO:0008006" key="4">
    <source>
        <dbReference type="Google" id="ProtNLM"/>
    </source>
</evidence>
<gene>
    <name evidence="2" type="ORF">DP116_13880</name>
</gene>
<keyword evidence="1" id="KW-0472">Membrane</keyword>
<sequence>MLQKRFDLIKNNFGLKIALTLAASFFILMLVFCLHRFYTFYASYDQGLFDQLFWNTIHGHIFQGSLSSGQSSAYTQDGQIQTVFYCHLGQHFVIDFLLWMPIYALFPTGATLVVLQVSLITAAGLVLYALCRHYLPPSIAILITASFYGANAVIGPTFANFYEHCQIPLFVFSLFLALEKRKWWLFWLFLILILGIREEAGIITFGVGLYLFLSRRYPRLGLAVCLISFSYVTVVTNVIMPLFSNDNSRLYLTARFDQYVPGNNSPSTLQLLWGIITHPKELIQSLFTPVDKRVKYFLGQWLPLAFIPAISPSAWIVAGPPLLVLLMQDGQSALAMSIRYALTVVPGLFYGTILWWSQHQERFQPSFRRWWIRFIALSIFFTITSNPNRAFYFLVPESIHPWVYVPLTRQWEHVGHIRSLMQYIKSDASVSATTYLLPHLATRRGIIRLPAIQLRLDSGEVIDVDFALADLWQLQQYQPAFKSDRRQLQDFIAFIDKLLAQGKYGLVDVQDGVVLLQKKVVSQPQAITRWLEWKAEIQKI</sequence>
<accession>A0ABX1P993</accession>
<dbReference type="Pfam" id="PF09852">
    <property type="entry name" value="DUF2079"/>
    <property type="match status" value="1"/>
</dbReference>
<protein>
    <recommendedName>
        <fullName evidence="4">DUF2079 domain-containing protein</fullName>
    </recommendedName>
</protein>
<keyword evidence="1" id="KW-0812">Transmembrane</keyword>
<feature type="transmembrane region" description="Helical" evidence="1">
    <location>
        <begin position="338"/>
        <end position="358"/>
    </location>
</feature>
<dbReference type="InterPro" id="IPR018650">
    <property type="entry name" value="STSV1_Orf64"/>
</dbReference>
<proteinExistence type="predicted"/>
<dbReference type="RefSeq" id="WP_169155748.1">
    <property type="nucleotide sequence ID" value="NZ_CAWPJE010000080.1"/>
</dbReference>
<evidence type="ECO:0000313" key="2">
    <source>
        <dbReference type="EMBL" id="NMG20486.1"/>
    </source>
</evidence>
<evidence type="ECO:0000256" key="1">
    <source>
        <dbReference type="SAM" id="Phobius"/>
    </source>
</evidence>
<dbReference type="Proteomes" id="UP000718564">
    <property type="component" value="Unassembled WGS sequence"/>
</dbReference>
<feature type="transmembrane region" description="Helical" evidence="1">
    <location>
        <begin position="220"/>
        <end position="243"/>
    </location>
</feature>
<organism evidence="2 3">
    <name type="scientific">Brasilonema bromeliae SPC951</name>
    <dbReference type="NCBI Taxonomy" id="385972"/>
    <lineage>
        <taxon>Bacteria</taxon>
        <taxon>Bacillati</taxon>
        <taxon>Cyanobacteriota</taxon>
        <taxon>Cyanophyceae</taxon>
        <taxon>Nostocales</taxon>
        <taxon>Scytonemataceae</taxon>
        <taxon>Brasilonema</taxon>
        <taxon>Bromeliae group (in: Brasilonema)</taxon>
    </lineage>
</organism>
<comment type="caution">
    <text evidence="2">The sequence shown here is derived from an EMBL/GenBank/DDBJ whole genome shotgun (WGS) entry which is preliminary data.</text>
</comment>
<keyword evidence="3" id="KW-1185">Reference proteome</keyword>
<feature type="transmembrane region" description="Helical" evidence="1">
    <location>
        <begin position="301"/>
        <end position="326"/>
    </location>
</feature>
<feature type="transmembrane region" description="Helical" evidence="1">
    <location>
        <begin position="184"/>
        <end position="213"/>
    </location>
</feature>